<feature type="compositionally biased region" description="Acidic residues" evidence="1">
    <location>
        <begin position="14"/>
        <end position="23"/>
    </location>
</feature>
<evidence type="ECO:0000256" key="1">
    <source>
        <dbReference type="SAM" id="MobiDB-lite"/>
    </source>
</evidence>
<dbReference type="Pfam" id="PF15084">
    <property type="entry name" value="DUF4550"/>
    <property type="match status" value="1"/>
</dbReference>
<evidence type="ECO:0000256" key="2">
    <source>
        <dbReference type="SAM" id="Phobius"/>
    </source>
</evidence>
<feature type="domain" description="DUF4550" evidence="3">
    <location>
        <begin position="105"/>
        <end position="196"/>
    </location>
</feature>
<evidence type="ECO:0000259" key="3">
    <source>
        <dbReference type="Pfam" id="PF15084"/>
    </source>
</evidence>
<reference evidence="4" key="3">
    <citation type="submission" date="2025-09" db="UniProtKB">
        <authorList>
            <consortium name="Ensembl"/>
        </authorList>
    </citation>
    <scope>IDENTIFICATION</scope>
</reference>
<feature type="compositionally biased region" description="Polar residues" evidence="1">
    <location>
        <begin position="1"/>
        <end position="12"/>
    </location>
</feature>
<dbReference type="Ensembl" id="ENSATET00000055815.2">
    <property type="protein sequence ID" value="ENSATEP00000070980.2"/>
    <property type="gene ID" value="ENSATEG00000029300.2"/>
</dbReference>
<dbReference type="GeneTree" id="ENSGT00390000008330"/>
<keyword evidence="2" id="KW-0812">Transmembrane</keyword>
<dbReference type="InterPro" id="IPR027876">
    <property type="entry name" value="DUF4550"/>
</dbReference>
<dbReference type="AlphaFoldDB" id="A0A7N6C3A8"/>
<evidence type="ECO:0000313" key="5">
    <source>
        <dbReference type="Proteomes" id="UP000265040"/>
    </source>
</evidence>
<dbReference type="PANTHER" id="PTHR33667:SF7">
    <property type="entry name" value="RIKEN CDNA 1810020O05 GENE"/>
    <property type="match status" value="1"/>
</dbReference>
<dbReference type="Proteomes" id="UP000265040">
    <property type="component" value="Chromosome 5"/>
</dbReference>
<accession>A0A7N6C3A8</accession>
<reference evidence="4" key="1">
    <citation type="submission" date="2021-04" db="EMBL/GenBank/DDBJ databases">
        <authorList>
            <consortium name="Wellcome Sanger Institute Data Sharing"/>
        </authorList>
    </citation>
    <scope>NUCLEOTIDE SEQUENCE [LARGE SCALE GENOMIC DNA]</scope>
</reference>
<proteinExistence type="predicted"/>
<name>A0A7N6C3A8_ANATE</name>
<sequence length="1123" mass="128112">MSDTGLYSSQPDCDNGEVAEKEQEDVLVLETDLSSEQGLENMLSSREDVTSQPDDCSHYVTWTVYIALAVPRGEEVDVPEAPEKAKANKGSSTVLAKAHRAQSCYHIEYKLLSSDTEPVKVDLVLFGPVAKMYREDEFQILRTWHEGDQMWICWSQNFNIRVTRNLLISLHSHKIKLQIWNSKDKLCSQARYERLKVFRIPQDQSEDATDICGGIKSMVKKLRRLSEKKSFVCKKNKSDTLLKSNSYVGSETDKNLDPQIKMGFQNLTSDACDLEDMKKNGSTSVEFSPIHLLAGETSVAECFPVDSSGVFEIVCYISLDRPLMSDQLKAELNPLVITVLSATSMPSSPVPFHVLQEKCMPVFCQYKFHNLSTHRTDYHKHAARIYFRDVNVILSGLMSPRELQEFLSGPPLQIEVHDRDRKVEKTPNTTVMFDTESDEGMHSNGTQIRQEIMPFDYYGIASLNLTELLLGRKSMLVHLPIKCCPPPPLLDRERSARNKKITDKVTSGELMPPGHYIDANSKLKVKVELACPLNVKNHSCKVSYDGPFGRIIYLFDYNNFSVMTKLRSEILRINASAFHLGSCSLENIEQALANYTMNFKCDESEDLDFVTGFHVLDKRTQIFVLEGLKQKAVRRLWEAVPMKLSGSEEEQVIVLYNSNLCFFKRIYDSLDVDLSPVHLSEPLENIMREPLVYIRGIVPQPCFQALSRLSQLCHIRQLNEVAQYDLFPSADMILSMSKEYGKCNEQWVQKATKKTKGDLPTLPVRMKRHALLDTHNRDISKWKRNSQQKDFIQENIKKVQEESEKLQKSEAAVLRIQQIEGRPAHNYSIQTFNSNEQAKELLQKEMAKVPGQRFTYSQQYHSATVEPGGVTSKNESSSATTSTVWITSMSSDKSHPGLPDEARVEELRKPWRENILHANTLKPVLSRDRWAWSQRYEDFQLYSKPLPFFSTPSVTIHLAGALLQQEQLEASRAQYSRWLKKLLPGGSTNPPNRPNLEFKCHMGGKSDTIQDILKDEPKKYSLRKPGLMLKPIPQLSVMNLGYDKAQEKCVALAPGSCMDCSLSSKNAIPRHTSLYKKYHYRSVQVISFTAKKKLTGQILEKMLAYTVYYIITVVYLFCLQWVQ</sequence>
<keyword evidence="5" id="KW-1185">Reference proteome</keyword>
<dbReference type="PANTHER" id="PTHR33667">
    <property type="entry name" value="SI:DKEY-57N24.6"/>
    <property type="match status" value="1"/>
</dbReference>
<organism evidence="4 5">
    <name type="scientific">Anabas testudineus</name>
    <name type="common">Climbing perch</name>
    <name type="synonym">Anthias testudineus</name>
    <dbReference type="NCBI Taxonomy" id="64144"/>
    <lineage>
        <taxon>Eukaryota</taxon>
        <taxon>Metazoa</taxon>
        <taxon>Chordata</taxon>
        <taxon>Craniata</taxon>
        <taxon>Vertebrata</taxon>
        <taxon>Euteleostomi</taxon>
        <taxon>Actinopterygii</taxon>
        <taxon>Neopterygii</taxon>
        <taxon>Teleostei</taxon>
        <taxon>Neoteleostei</taxon>
        <taxon>Acanthomorphata</taxon>
        <taxon>Anabantaria</taxon>
        <taxon>Anabantiformes</taxon>
        <taxon>Anabantoidei</taxon>
        <taxon>Anabantidae</taxon>
        <taxon>Anabas</taxon>
    </lineage>
</organism>
<reference evidence="4" key="2">
    <citation type="submission" date="2025-08" db="UniProtKB">
        <authorList>
            <consortium name="Ensembl"/>
        </authorList>
    </citation>
    <scope>IDENTIFICATION</scope>
</reference>
<evidence type="ECO:0000313" key="4">
    <source>
        <dbReference type="Ensembl" id="ENSATEP00000070980.2"/>
    </source>
</evidence>
<feature type="transmembrane region" description="Helical" evidence="2">
    <location>
        <begin position="1102"/>
        <end position="1122"/>
    </location>
</feature>
<keyword evidence="2" id="KW-1133">Transmembrane helix</keyword>
<feature type="region of interest" description="Disordered" evidence="1">
    <location>
        <begin position="1"/>
        <end position="23"/>
    </location>
</feature>
<protein>
    <recommendedName>
        <fullName evidence="3">DUF4550 domain-containing protein</fullName>
    </recommendedName>
</protein>
<keyword evidence="2" id="KW-0472">Membrane</keyword>